<evidence type="ECO:0000256" key="4">
    <source>
        <dbReference type="ARBA" id="ARBA00022833"/>
    </source>
</evidence>
<dbReference type="PROSITE" id="PS50103">
    <property type="entry name" value="ZF_C3H1"/>
    <property type="match status" value="1"/>
</dbReference>
<dbReference type="eggNOG" id="ENOG502S4MJ">
    <property type="taxonomic scope" value="Eukaryota"/>
</dbReference>
<proteinExistence type="predicted"/>
<dbReference type="EMBL" id="CP001325">
    <property type="protein sequence ID" value="ACO63043.1"/>
    <property type="molecule type" value="Genomic_DNA"/>
</dbReference>
<reference evidence="8 9" key="1">
    <citation type="journal article" date="2009" name="Science">
        <title>Green evolution and dynamic adaptations revealed by genomes of the marine picoeukaryotes Micromonas.</title>
        <authorList>
            <person name="Worden A.Z."/>
            <person name="Lee J.H."/>
            <person name="Mock T."/>
            <person name="Rouze P."/>
            <person name="Simmons M.P."/>
            <person name="Aerts A.L."/>
            <person name="Allen A.E."/>
            <person name="Cuvelier M.L."/>
            <person name="Derelle E."/>
            <person name="Everett M.V."/>
            <person name="Foulon E."/>
            <person name="Grimwood J."/>
            <person name="Gundlach H."/>
            <person name="Henrissat B."/>
            <person name="Napoli C."/>
            <person name="McDonald S.M."/>
            <person name="Parker M.S."/>
            <person name="Rombauts S."/>
            <person name="Salamov A."/>
            <person name="Von Dassow P."/>
            <person name="Badger J.H."/>
            <person name="Coutinho P.M."/>
            <person name="Demir E."/>
            <person name="Dubchak I."/>
            <person name="Gentemann C."/>
            <person name="Eikrem W."/>
            <person name="Gready J.E."/>
            <person name="John U."/>
            <person name="Lanier W."/>
            <person name="Lindquist E.A."/>
            <person name="Lucas S."/>
            <person name="Mayer K.F."/>
            <person name="Moreau H."/>
            <person name="Not F."/>
            <person name="Otillar R."/>
            <person name="Panaud O."/>
            <person name="Pangilinan J."/>
            <person name="Paulsen I."/>
            <person name="Piegu B."/>
            <person name="Poliakov A."/>
            <person name="Robbens S."/>
            <person name="Schmutz J."/>
            <person name="Toulza E."/>
            <person name="Wyss T."/>
            <person name="Zelensky A."/>
            <person name="Zhou K."/>
            <person name="Armbrust E.V."/>
            <person name="Bhattacharya D."/>
            <person name="Goodenough U.W."/>
            <person name="Van de Peer Y."/>
            <person name="Grigoriev I.V."/>
        </authorList>
    </citation>
    <scope>NUCLEOTIDE SEQUENCE [LARGE SCALE GENOMIC DNA]</scope>
    <source>
        <strain evidence="9">RCC299 / NOUM17</strain>
    </source>
</reference>
<dbReference type="GO" id="GO:0043484">
    <property type="term" value="P:regulation of RNA splicing"/>
    <property type="evidence" value="ECO:0007669"/>
    <property type="project" value="TreeGrafter"/>
</dbReference>
<dbReference type="InParanoid" id="C1E440"/>
<keyword evidence="3 5" id="KW-0863">Zinc-finger</keyword>
<feature type="domain" description="C3H1-type" evidence="7">
    <location>
        <begin position="78"/>
        <end position="104"/>
    </location>
</feature>
<keyword evidence="4 5" id="KW-0862">Zinc</keyword>
<dbReference type="InterPro" id="IPR000571">
    <property type="entry name" value="Znf_CCCH"/>
</dbReference>
<evidence type="ECO:0000256" key="6">
    <source>
        <dbReference type="SAM" id="MobiDB-lite"/>
    </source>
</evidence>
<dbReference type="GO" id="GO:0008270">
    <property type="term" value="F:zinc ion binding"/>
    <property type="evidence" value="ECO:0007669"/>
    <property type="project" value="UniProtKB-KW"/>
</dbReference>
<keyword evidence="1 5" id="KW-0479">Metal-binding</keyword>
<dbReference type="PANTHER" id="PTHR12675">
    <property type="entry name" value="MUSCLEBLIND-LIKE PROTEIN"/>
    <property type="match status" value="1"/>
</dbReference>
<evidence type="ECO:0000256" key="3">
    <source>
        <dbReference type="ARBA" id="ARBA00022771"/>
    </source>
</evidence>
<feature type="region of interest" description="Disordered" evidence="6">
    <location>
        <begin position="414"/>
        <end position="441"/>
    </location>
</feature>
<dbReference type="RefSeq" id="XP_002501785.1">
    <property type="nucleotide sequence ID" value="XM_002501739.1"/>
</dbReference>
<gene>
    <name evidence="8" type="ORF">MICPUN_57898</name>
</gene>
<feature type="zinc finger region" description="C3H1-type" evidence="5">
    <location>
        <begin position="78"/>
        <end position="104"/>
    </location>
</feature>
<name>C1E440_MICCC</name>
<keyword evidence="9" id="KW-1185">Reference proteome</keyword>
<dbReference type="OrthoDB" id="411372at2759"/>
<organism evidence="8 9">
    <name type="scientific">Micromonas commoda (strain RCC299 / NOUM17 / CCMP2709)</name>
    <name type="common">Picoplanktonic green alga</name>
    <dbReference type="NCBI Taxonomy" id="296587"/>
    <lineage>
        <taxon>Eukaryota</taxon>
        <taxon>Viridiplantae</taxon>
        <taxon>Chlorophyta</taxon>
        <taxon>Mamiellophyceae</taxon>
        <taxon>Mamiellales</taxon>
        <taxon>Mamiellaceae</taxon>
        <taxon>Micromonas</taxon>
    </lineage>
</organism>
<sequence>MAAAAGRPEVCRDFLKTGCRGGVGGFQDPFFTRDPHRTTFLTQIATPRSPHPLQQGACFRDNCRYAHSSQDGSQPAAQANQPICRDFQNGRCFRASCRFYHGTAAELAAAQAAAAVGVSAATFAALGGQQLLMPQVDGINALQRAMSLPVNVQRSGSFDGHNSYDAQLLASLDPTTAAALLAANGNGFHSWNGTPNGVSSPLGGNTSAAAAAAALLAAAGGSPSGAGNIASLLAIQSAQLQQQQNKANGADTTGQWVAIQQQLQQLQQQQQQQGNNGVPAPGLLSRSLGDHSKLNGYINGNGHLNGHGNDHTNGGFDAARRASVDIGAMSTLANGAAKMEVFNSIINGRSSLDLGADLRHGVNGNGHTNGGYPINGNGNGHINGGYPINGNGSSNGLANGGSLSSTGGLWSFDGEGGSPLASRRTSFDPGSRRTSMGDVGVGRSRLSLDGIGGGYGGMWSEDRSGVLNRGSPRQSLSLDILPEHVSNNNGIPAKLTSGLSVNGGTIGSSFGSGDESKLPATLMEQPAKGNYSLF</sequence>
<feature type="region of interest" description="Disordered" evidence="6">
    <location>
        <begin position="268"/>
        <end position="312"/>
    </location>
</feature>
<dbReference type="KEGG" id="mis:MICPUN_57898"/>
<evidence type="ECO:0000313" key="8">
    <source>
        <dbReference type="EMBL" id="ACO63043.1"/>
    </source>
</evidence>
<dbReference type="GeneID" id="8242691"/>
<dbReference type="OMA" id="YPINGNG"/>
<dbReference type="AlphaFoldDB" id="C1E440"/>
<feature type="compositionally biased region" description="Low complexity" evidence="6">
    <location>
        <begin position="295"/>
        <end position="312"/>
    </location>
</feature>
<dbReference type="Proteomes" id="UP000002009">
    <property type="component" value="Chromosome 4"/>
</dbReference>
<evidence type="ECO:0000256" key="5">
    <source>
        <dbReference type="PROSITE-ProRule" id="PRU00723"/>
    </source>
</evidence>
<evidence type="ECO:0000256" key="2">
    <source>
        <dbReference type="ARBA" id="ARBA00022737"/>
    </source>
</evidence>
<dbReference type="PANTHER" id="PTHR12675:SF12">
    <property type="entry name" value="PROTEIN MUSCLEBLIND"/>
    <property type="match status" value="1"/>
</dbReference>
<evidence type="ECO:0000313" key="9">
    <source>
        <dbReference type="Proteomes" id="UP000002009"/>
    </source>
</evidence>
<evidence type="ECO:0000256" key="1">
    <source>
        <dbReference type="ARBA" id="ARBA00022723"/>
    </source>
</evidence>
<dbReference type="Gene3D" id="3.30.1370.210">
    <property type="match status" value="1"/>
</dbReference>
<dbReference type="GO" id="GO:0003723">
    <property type="term" value="F:RNA binding"/>
    <property type="evidence" value="ECO:0007669"/>
    <property type="project" value="TreeGrafter"/>
</dbReference>
<keyword evidence="2" id="KW-0677">Repeat</keyword>
<protein>
    <recommendedName>
        <fullName evidence="7">C3H1-type domain-containing protein</fullName>
    </recommendedName>
</protein>
<accession>C1E440</accession>
<evidence type="ECO:0000259" key="7">
    <source>
        <dbReference type="PROSITE" id="PS50103"/>
    </source>
</evidence>